<evidence type="ECO:0000313" key="2">
    <source>
        <dbReference type="EMBL" id="SEB06518.1"/>
    </source>
</evidence>
<dbReference type="OrthoDB" id="370541at2"/>
<keyword evidence="1" id="KW-0472">Membrane</keyword>
<keyword evidence="1" id="KW-0812">Transmembrane</keyword>
<dbReference type="STRING" id="150146.SAMN05443667_11918"/>
<keyword evidence="3" id="KW-1185">Reference proteome</keyword>
<evidence type="ECO:0000313" key="3">
    <source>
        <dbReference type="Proteomes" id="UP000198951"/>
    </source>
</evidence>
<name>A0A1H4GC90_9FLAO</name>
<dbReference type="AlphaFoldDB" id="A0A1H4GC90"/>
<dbReference type="Proteomes" id="UP000198951">
    <property type="component" value="Unassembled WGS sequence"/>
</dbReference>
<gene>
    <name evidence="2" type="ORF">SAMN05443667_11918</name>
</gene>
<organism evidence="2 3">
    <name type="scientific">Flavobacterium gillisiae</name>
    <dbReference type="NCBI Taxonomy" id="150146"/>
    <lineage>
        <taxon>Bacteria</taxon>
        <taxon>Pseudomonadati</taxon>
        <taxon>Bacteroidota</taxon>
        <taxon>Flavobacteriia</taxon>
        <taxon>Flavobacteriales</taxon>
        <taxon>Flavobacteriaceae</taxon>
        <taxon>Flavobacterium</taxon>
    </lineage>
</organism>
<proteinExistence type="predicted"/>
<dbReference type="Gene3D" id="2.30.30.40">
    <property type="entry name" value="SH3 Domains"/>
    <property type="match status" value="1"/>
</dbReference>
<dbReference type="RefSeq" id="WP_091093868.1">
    <property type="nucleotide sequence ID" value="NZ_FNRD01000019.1"/>
</dbReference>
<dbReference type="EMBL" id="FNRD01000019">
    <property type="protein sequence ID" value="SEB06518.1"/>
    <property type="molecule type" value="Genomic_DNA"/>
</dbReference>
<protein>
    <submittedName>
        <fullName evidence="2">SH3 domain-containing protein</fullName>
    </submittedName>
</protein>
<reference evidence="3" key="1">
    <citation type="submission" date="2016-10" db="EMBL/GenBank/DDBJ databases">
        <authorList>
            <person name="Varghese N."/>
            <person name="Submissions S."/>
        </authorList>
    </citation>
    <scope>NUCLEOTIDE SEQUENCE [LARGE SCALE GENOMIC DNA]</scope>
    <source>
        <strain evidence="3">DSM 22376</strain>
    </source>
</reference>
<accession>A0A1H4GC90</accession>
<keyword evidence="1" id="KW-1133">Transmembrane helix</keyword>
<feature type="transmembrane region" description="Helical" evidence="1">
    <location>
        <begin position="149"/>
        <end position="169"/>
    </location>
</feature>
<sequence>METVEGLNQLIHRRLIEKNGNVKLTENNDIVEYGKALGIPESQLIFKIIDVTETIDWAEVEKKKQQEKTSREEILNSTATSANTKPTTNIVYCTNCNAANEKGVANFCEECGSELKPEPQSQPVYVPEPVYEQNRYVETEPEASSRSKAPIFIGIFSVIAVLVLGYFFWGKDYLRDKNATRMYSFANSLALRSSPAGGGDYNMIGNIPYGSEVLVYDNGVDWVNCKLDGQEGYASPKYLLNKMDFQELNAILADVDTRTAVSQTRFKKALLNYFRDNNLIGKMDVEMQKEVYGTVTTREVWQLFAKAETNNSNTVYFSKKSKQSSKFNDFACIIKNNTTNERKILIFSFDDNESPKLEAEDAAPANGYIANVQYDYDSYGNISLTPMYTSW</sequence>
<evidence type="ECO:0000256" key="1">
    <source>
        <dbReference type="SAM" id="Phobius"/>
    </source>
</evidence>